<dbReference type="AlphaFoldDB" id="A0A6P3EJ19"/>
<dbReference type="InterPro" id="IPR002110">
    <property type="entry name" value="Ankyrin_rpt"/>
</dbReference>
<dbReference type="PROSITE" id="PS50297">
    <property type="entry name" value="ANK_REP_REGION"/>
    <property type="match status" value="1"/>
</dbReference>
<dbReference type="OrthoDB" id="10057496at2759"/>
<gene>
    <name evidence="6" type="primary">Ankrd33b</name>
</gene>
<evidence type="ECO:0000256" key="1">
    <source>
        <dbReference type="ARBA" id="ARBA00022737"/>
    </source>
</evidence>
<name>A0A6P3EJ19_OCTDE</name>
<feature type="compositionally biased region" description="Basic and acidic residues" evidence="4">
    <location>
        <begin position="430"/>
        <end position="441"/>
    </location>
</feature>
<feature type="compositionally biased region" description="Basic and acidic residues" evidence="4">
    <location>
        <begin position="449"/>
        <end position="477"/>
    </location>
</feature>
<evidence type="ECO:0000256" key="2">
    <source>
        <dbReference type="ARBA" id="ARBA00023043"/>
    </source>
</evidence>
<dbReference type="RefSeq" id="XP_004625256.1">
    <property type="nucleotide sequence ID" value="XM_004625199.2"/>
</dbReference>
<feature type="compositionally biased region" description="Basic and acidic residues" evidence="4">
    <location>
        <begin position="357"/>
        <end position="371"/>
    </location>
</feature>
<evidence type="ECO:0000256" key="3">
    <source>
        <dbReference type="PROSITE-ProRule" id="PRU00023"/>
    </source>
</evidence>
<dbReference type="OMA" id="ERPCPYQ"/>
<protein>
    <submittedName>
        <fullName evidence="6">Ankyrin repeat domain-containing protein 33B isoform X1</fullName>
    </submittedName>
</protein>
<dbReference type="PANTHER" id="PTHR24173">
    <property type="entry name" value="ANKYRIN REPEAT CONTAINING"/>
    <property type="match status" value="1"/>
</dbReference>
<keyword evidence="1" id="KW-0677">Repeat</keyword>
<proteinExistence type="predicted"/>
<dbReference type="PROSITE" id="PS50088">
    <property type="entry name" value="ANK_REPEAT"/>
    <property type="match status" value="1"/>
</dbReference>
<evidence type="ECO:0000256" key="4">
    <source>
        <dbReference type="SAM" id="MobiDB-lite"/>
    </source>
</evidence>
<dbReference type="Pfam" id="PF12796">
    <property type="entry name" value="Ank_2"/>
    <property type="match status" value="1"/>
</dbReference>
<dbReference type="SUPFAM" id="SSF48403">
    <property type="entry name" value="Ankyrin repeat"/>
    <property type="match status" value="1"/>
</dbReference>
<dbReference type="PANTHER" id="PTHR24173:SF1">
    <property type="entry name" value="ANKYRIN REPEAT DOMAIN-CONTAINING PROTEIN 33B"/>
    <property type="match status" value="1"/>
</dbReference>
<feature type="compositionally biased region" description="Basic and acidic residues" evidence="4">
    <location>
        <begin position="64"/>
        <end position="76"/>
    </location>
</feature>
<dbReference type="InParanoid" id="A0A6P3EJ19"/>
<dbReference type="FunCoup" id="A0A6P3EJ19">
    <property type="interactions" value="4"/>
</dbReference>
<dbReference type="Pfam" id="PF00023">
    <property type="entry name" value="Ank"/>
    <property type="match status" value="1"/>
</dbReference>
<dbReference type="Gene3D" id="1.25.40.20">
    <property type="entry name" value="Ankyrin repeat-containing domain"/>
    <property type="match status" value="1"/>
</dbReference>
<dbReference type="GeneID" id="101583704"/>
<feature type="compositionally biased region" description="Acidic residues" evidence="4">
    <location>
        <begin position="30"/>
        <end position="43"/>
    </location>
</feature>
<organism evidence="5 6">
    <name type="scientific">Octodon degus</name>
    <name type="common">Degu</name>
    <name type="synonym">Sciurus degus</name>
    <dbReference type="NCBI Taxonomy" id="10160"/>
    <lineage>
        <taxon>Eukaryota</taxon>
        <taxon>Metazoa</taxon>
        <taxon>Chordata</taxon>
        <taxon>Craniata</taxon>
        <taxon>Vertebrata</taxon>
        <taxon>Euteleostomi</taxon>
        <taxon>Mammalia</taxon>
        <taxon>Eutheria</taxon>
        <taxon>Euarchontoglires</taxon>
        <taxon>Glires</taxon>
        <taxon>Rodentia</taxon>
        <taxon>Hystricomorpha</taxon>
        <taxon>Octodontidae</taxon>
        <taxon>Octodon</taxon>
    </lineage>
</organism>
<feature type="region of interest" description="Disordered" evidence="4">
    <location>
        <begin position="1"/>
        <end position="80"/>
    </location>
</feature>
<feature type="region of interest" description="Disordered" evidence="4">
    <location>
        <begin position="423"/>
        <end position="484"/>
    </location>
</feature>
<keyword evidence="5" id="KW-1185">Reference proteome</keyword>
<reference evidence="6" key="1">
    <citation type="submission" date="2025-08" db="UniProtKB">
        <authorList>
            <consortium name="RefSeq"/>
        </authorList>
    </citation>
    <scope>IDENTIFICATION</scope>
</reference>
<keyword evidence="2 3" id="KW-0040">ANK repeat</keyword>
<accession>A0A6P3EJ19</accession>
<dbReference type="CTD" id="651746"/>
<evidence type="ECO:0000313" key="6">
    <source>
        <dbReference type="RefSeq" id="XP_004625256.1"/>
    </source>
</evidence>
<dbReference type="Proteomes" id="UP000515203">
    <property type="component" value="Unplaced"/>
</dbReference>
<dbReference type="SMART" id="SM00248">
    <property type="entry name" value="ANK"/>
    <property type="match status" value="3"/>
</dbReference>
<dbReference type="InterPro" id="IPR036770">
    <property type="entry name" value="Ankyrin_rpt-contain_sf"/>
</dbReference>
<evidence type="ECO:0000313" key="5">
    <source>
        <dbReference type="Proteomes" id="UP000515203"/>
    </source>
</evidence>
<feature type="region of interest" description="Disordered" evidence="4">
    <location>
        <begin position="347"/>
        <end position="392"/>
    </location>
</feature>
<sequence>MVLLAAPGPDGDGGARCLSPSPSPARDAQADEDPADDGEDFEDFACLPGARSVAADDGFYPPGRGEERGAAEREGTPEPVPVPAGATLLRAAGANDAGLLRALARRGLSAEEVRETDRNGRTSLIVACYHGFVDTVVALAECPHVDVNWQDSEGNTALITAAQAGHATITNYLLNYFPGLDLERRNVFGFTALMKAAMQGRSECVRALMLAGADVHARDPRRGMSSQEWAAYTGRVEAVRVMQRLLERPCPEQFSDKYKPELPPAPEPALKPAGSKNCWQRLSEFLRCTLRSRAAQGLEDGGVLDHMVRMTTSLYSPAVAVVCQTVCPENPPCVGKRRLAVQEILAAGRNPDAPAQGRDKETAEERLRAPEARGGSGLASPQQPKGPAPVSRKASLLPLQLLRRGSVRPGVVVPRVRVSKAPAPTYQPERAARKGSTKDSAHLQLPKWRYKEAKEERRRAEEAEKQRLAEAQKERRAPPWRKRT</sequence>
<feature type="repeat" description="ANK" evidence="3">
    <location>
        <begin position="188"/>
        <end position="220"/>
    </location>
</feature>